<organism evidence="2">
    <name type="scientific">marine metagenome</name>
    <dbReference type="NCBI Taxonomy" id="408172"/>
    <lineage>
        <taxon>unclassified sequences</taxon>
        <taxon>metagenomes</taxon>
        <taxon>ecological metagenomes</taxon>
    </lineage>
</organism>
<gene>
    <name evidence="2" type="ORF">METZ01_LOCUS163109</name>
</gene>
<accession>A0A382B8Y8</accession>
<evidence type="ECO:0000256" key="1">
    <source>
        <dbReference type="SAM" id="Phobius"/>
    </source>
</evidence>
<name>A0A382B8Y8_9ZZZZ</name>
<protein>
    <submittedName>
        <fullName evidence="2">Uncharacterized protein</fullName>
    </submittedName>
</protein>
<keyword evidence="1" id="KW-0812">Transmembrane</keyword>
<keyword evidence="1" id="KW-0472">Membrane</keyword>
<keyword evidence="1" id="KW-1133">Transmembrane helix</keyword>
<dbReference type="EMBL" id="UINC01028737">
    <property type="protein sequence ID" value="SVB10255.1"/>
    <property type="molecule type" value="Genomic_DNA"/>
</dbReference>
<evidence type="ECO:0000313" key="2">
    <source>
        <dbReference type="EMBL" id="SVB10255.1"/>
    </source>
</evidence>
<dbReference type="AlphaFoldDB" id="A0A382B8Y8"/>
<proteinExistence type="predicted"/>
<sequence>MRVLAQGFTDDWLLRVVATVSVARSATTLGMLLPLSMLL</sequence>
<feature type="transmembrane region" description="Helical" evidence="1">
    <location>
        <begin position="12"/>
        <end position="33"/>
    </location>
</feature>
<reference evidence="2" key="1">
    <citation type="submission" date="2018-05" db="EMBL/GenBank/DDBJ databases">
        <authorList>
            <person name="Lanie J.A."/>
            <person name="Ng W.-L."/>
            <person name="Kazmierczak K.M."/>
            <person name="Andrzejewski T.M."/>
            <person name="Davidsen T.M."/>
            <person name="Wayne K.J."/>
            <person name="Tettelin H."/>
            <person name="Glass J.I."/>
            <person name="Rusch D."/>
            <person name="Podicherti R."/>
            <person name="Tsui H.-C.T."/>
            <person name="Winkler M.E."/>
        </authorList>
    </citation>
    <scope>NUCLEOTIDE SEQUENCE</scope>
</reference>